<feature type="transmembrane region" description="Helical" evidence="6">
    <location>
        <begin position="21"/>
        <end position="39"/>
    </location>
</feature>
<name>A0A7J4JTI1_9ARCH</name>
<accession>A0A7J4JTI1</accession>
<dbReference type="PANTHER" id="PTHR30250:SF11">
    <property type="entry name" value="O-ANTIGEN TRANSPORTER-RELATED"/>
    <property type="match status" value="1"/>
</dbReference>
<feature type="transmembrane region" description="Helical" evidence="6">
    <location>
        <begin position="294"/>
        <end position="318"/>
    </location>
</feature>
<dbReference type="AlphaFoldDB" id="A0A7J4JTI1"/>
<evidence type="ECO:0000256" key="1">
    <source>
        <dbReference type="ARBA" id="ARBA00004651"/>
    </source>
</evidence>
<feature type="transmembrane region" description="Helical" evidence="6">
    <location>
        <begin position="117"/>
        <end position="139"/>
    </location>
</feature>
<dbReference type="Proteomes" id="UP000590964">
    <property type="component" value="Unassembled WGS sequence"/>
</dbReference>
<sequence>MTERTSKGFAKNVLFSYSNKVLTLVVSFLYTFLIANYLGPEKYGAITYFISFVTGLAGALGFNFLIGTVSNYFPKGKPKRLFKLLLYGILGLSFLTFLALLISAIPILAFLGKSGVSLFQLTSILILLAPSFTLFTALFQGFKRFGSVLKVVGAESILNLAFAVVAVLFLNLDVYGVIYAKIASLIIAVALFAFLSKKLVFSKKPIDRKDLKRYLITFAPFSLVRGWEGQALTVLIGLFVGNFQLGLYYMAQKLASIAIATPINSLRDVLLPYSLEKSSDLKVIGNYASLNVKLALVVSILLSIALLALGWPVLYLLFPKFIEAYWLLPFFALALILSSFSILYVVYTSLNRLEYSAISAGVSLAIMLMAGYFLISSFGIYGAVLAETAYLASNGILLYYFLKRVKVSVSIIPGKKDLVFFYSKFKETFLKSIFFRR</sequence>
<feature type="transmembrane region" description="Helical" evidence="6">
    <location>
        <begin position="176"/>
        <end position="195"/>
    </location>
</feature>
<evidence type="ECO:0000256" key="4">
    <source>
        <dbReference type="ARBA" id="ARBA00022989"/>
    </source>
</evidence>
<gene>
    <name evidence="7" type="ORF">HA222_00365</name>
    <name evidence="8" type="ORF">J4478_00780</name>
</gene>
<feature type="transmembrane region" description="Helical" evidence="6">
    <location>
        <begin position="324"/>
        <end position="346"/>
    </location>
</feature>
<reference evidence="8" key="3">
    <citation type="submission" date="2021-05" db="EMBL/GenBank/DDBJ databases">
        <title>Protein family content uncovers lineage relationships and bacterial pathway maintenance mechanisms in DPANN archaea.</title>
        <authorList>
            <person name="Castelle C.J."/>
            <person name="Meheust R."/>
            <person name="Jaffe A.L."/>
            <person name="Seitz K."/>
            <person name="Gong X."/>
            <person name="Baker B.J."/>
            <person name="Banfield J.F."/>
        </authorList>
    </citation>
    <scope>NUCLEOTIDE SEQUENCE</scope>
    <source>
        <strain evidence="8">RIFCSPLOWO2_01_FULL_43_13</strain>
    </source>
</reference>
<feature type="transmembrane region" description="Helical" evidence="6">
    <location>
        <begin position="380"/>
        <end position="402"/>
    </location>
</feature>
<reference evidence="7" key="1">
    <citation type="journal article" date="2020" name="bioRxiv">
        <title>A rank-normalized archaeal taxonomy based on genome phylogeny resolves widespread incomplete and uneven classifications.</title>
        <authorList>
            <person name="Rinke C."/>
            <person name="Chuvochina M."/>
            <person name="Mussig A.J."/>
            <person name="Chaumeil P.-A."/>
            <person name="Waite D.W."/>
            <person name="Whitman W.B."/>
            <person name="Parks D.H."/>
            <person name="Hugenholtz P."/>
        </authorList>
    </citation>
    <scope>NUCLEOTIDE SEQUENCE</scope>
    <source>
        <strain evidence="7">UBA10191</strain>
    </source>
</reference>
<evidence type="ECO:0000256" key="3">
    <source>
        <dbReference type="ARBA" id="ARBA00022692"/>
    </source>
</evidence>
<keyword evidence="3 6" id="KW-0812">Transmembrane</keyword>
<evidence type="ECO:0000256" key="5">
    <source>
        <dbReference type="ARBA" id="ARBA00023136"/>
    </source>
</evidence>
<keyword evidence="5 6" id="KW-0472">Membrane</keyword>
<evidence type="ECO:0000313" key="9">
    <source>
        <dbReference type="Proteomes" id="UP000590964"/>
    </source>
</evidence>
<keyword evidence="4 6" id="KW-1133">Transmembrane helix</keyword>
<dbReference type="PANTHER" id="PTHR30250">
    <property type="entry name" value="PST FAMILY PREDICTED COLANIC ACID TRANSPORTER"/>
    <property type="match status" value="1"/>
</dbReference>
<dbReference type="Proteomes" id="UP000680185">
    <property type="component" value="Unassembled WGS sequence"/>
</dbReference>
<comment type="caution">
    <text evidence="7">The sequence shown here is derived from an EMBL/GenBank/DDBJ whole genome shotgun (WGS) entry which is preliminary data.</text>
</comment>
<evidence type="ECO:0000256" key="2">
    <source>
        <dbReference type="ARBA" id="ARBA00022475"/>
    </source>
</evidence>
<evidence type="ECO:0000313" key="8">
    <source>
        <dbReference type="EMBL" id="MBS3057918.1"/>
    </source>
</evidence>
<proteinExistence type="predicted"/>
<dbReference type="Pfam" id="PF01943">
    <property type="entry name" value="Polysacc_synt"/>
    <property type="match status" value="1"/>
</dbReference>
<evidence type="ECO:0000313" key="7">
    <source>
        <dbReference type="EMBL" id="HIH21102.1"/>
    </source>
</evidence>
<dbReference type="GO" id="GO:0005886">
    <property type="term" value="C:plasma membrane"/>
    <property type="evidence" value="ECO:0007669"/>
    <property type="project" value="UniProtKB-SubCell"/>
</dbReference>
<comment type="subcellular location">
    <subcellularLocation>
        <location evidence="1">Cell membrane</location>
        <topology evidence="1">Multi-pass membrane protein</topology>
    </subcellularLocation>
</comment>
<feature type="transmembrane region" description="Helical" evidence="6">
    <location>
        <begin position="45"/>
        <end position="73"/>
    </location>
</feature>
<dbReference type="EMBL" id="DUFW01000004">
    <property type="protein sequence ID" value="HIH21102.1"/>
    <property type="molecule type" value="Genomic_DNA"/>
</dbReference>
<dbReference type="InterPro" id="IPR002797">
    <property type="entry name" value="Polysacc_synth"/>
</dbReference>
<evidence type="ECO:0000256" key="6">
    <source>
        <dbReference type="SAM" id="Phobius"/>
    </source>
</evidence>
<dbReference type="InterPro" id="IPR050833">
    <property type="entry name" value="Poly_Biosynth_Transport"/>
</dbReference>
<keyword evidence="2" id="KW-1003">Cell membrane</keyword>
<feature type="transmembrane region" description="Helical" evidence="6">
    <location>
        <begin position="85"/>
        <end position="111"/>
    </location>
</feature>
<feature type="transmembrane region" description="Helical" evidence="6">
    <location>
        <begin position="151"/>
        <end position="170"/>
    </location>
</feature>
<organism evidence="7 9">
    <name type="scientific">Candidatus Iainarchaeum sp</name>
    <dbReference type="NCBI Taxonomy" id="3101447"/>
    <lineage>
        <taxon>Archaea</taxon>
        <taxon>Candidatus Iainarchaeota</taxon>
        <taxon>Candidatus Iainarchaeia</taxon>
        <taxon>Candidatus Iainarchaeales</taxon>
        <taxon>Candidatus Iainarchaeaceae</taxon>
        <taxon>Candidatus Iainarchaeum</taxon>
    </lineage>
</organism>
<reference evidence="8" key="2">
    <citation type="submission" date="2021-03" db="EMBL/GenBank/DDBJ databases">
        <authorList>
            <person name="Jaffe A."/>
        </authorList>
    </citation>
    <scope>NUCLEOTIDE SEQUENCE</scope>
    <source>
        <strain evidence="8">RIFCSPLOWO2_01_FULL_43_13</strain>
    </source>
</reference>
<feature type="transmembrane region" description="Helical" evidence="6">
    <location>
        <begin position="353"/>
        <end position="374"/>
    </location>
</feature>
<protein>
    <submittedName>
        <fullName evidence="7">Oligosaccharide flippase family protein</fullName>
    </submittedName>
</protein>
<dbReference type="EMBL" id="JAGVWB010000005">
    <property type="protein sequence ID" value="MBS3057918.1"/>
    <property type="molecule type" value="Genomic_DNA"/>
</dbReference>